<evidence type="ECO:0000313" key="2">
    <source>
        <dbReference type="Proteomes" id="UP001396334"/>
    </source>
</evidence>
<accession>A0ABR2RSL6</accession>
<dbReference type="Proteomes" id="UP001396334">
    <property type="component" value="Unassembled WGS sequence"/>
</dbReference>
<organism evidence="1 2">
    <name type="scientific">Hibiscus sabdariffa</name>
    <name type="common">roselle</name>
    <dbReference type="NCBI Taxonomy" id="183260"/>
    <lineage>
        <taxon>Eukaryota</taxon>
        <taxon>Viridiplantae</taxon>
        <taxon>Streptophyta</taxon>
        <taxon>Embryophyta</taxon>
        <taxon>Tracheophyta</taxon>
        <taxon>Spermatophyta</taxon>
        <taxon>Magnoliopsida</taxon>
        <taxon>eudicotyledons</taxon>
        <taxon>Gunneridae</taxon>
        <taxon>Pentapetalae</taxon>
        <taxon>rosids</taxon>
        <taxon>malvids</taxon>
        <taxon>Malvales</taxon>
        <taxon>Malvaceae</taxon>
        <taxon>Malvoideae</taxon>
        <taxon>Hibiscus</taxon>
    </lineage>
</organism>
<proteinExistence type="predicted"/>
<evidence type="ECO:0000313" key="1">
    <source>
        <dbReference type="EMBL" id="KAK9015803.1"/>
    </source>
</evidence>
<reference evidence="1 2" key="1">
    <citation type="journal article" date="2024" name="G3 (Bethesda)">
        <title>Genome assembly of Hibiscus sabdariffa L. provides insights into metabolisms of medicinal natural products.</title>
        <authorList>
            <person name="Kim T."/>
        </authorList>
    </citation>
    <scope>NUCLEOTIDE SEQUENCE [LARGE SCALE GENOMIC DNA]</scope>
    <source>
        <strain evidence="1">TK-2024</strain>
        <tissue evidence="1">Old leaves</tissue>
    </source>
</reference>
<keyword evidence="2" id="KW-1185">Reference proteome</keyword>
<dbReference type="EMBL" id="JBBPBN010000021">
    <property type="protein sequence ID" value="KAK9015803.1"/>
    <property type="molecule type" value="Genomic_DNA"/>
</dbReference>
<gene>
    <name evidence="1" type="ORF">V6N11_006897</name>
</gene>
<protein>
    <submittedName>
        <fullName evidence="1">Uncharacterized protein</fullName>
    </submittedName>
</protein>
<name>A0ABR2RSL6_9ROSI</name>
<comment type="caution">
    <text evidence="1">The sequence shown here is derived from an EMBL/GenBank/DDBJ whole genome shotgun (WGS) entry which is preliminary data.</text>
</comment>
<sequence>MYSENLRVYTLRQHSIFKCVDPTPDSDKLSVPTRLQYYVSLKGMEMLAFIYVLDGTSSRKMHRIVSHPFNVPDITFSPKGAKRHVFTSSN</sequence>